<dbReference type="Proteomes" id="UP001642409">
    <property type="component" value="Unassembled WGS sequence"/>
</dbReference>
<evidence type="ECO:0000259" key="6">
    <source>
        <dbReference type="PROSITE" id="PS51547"/>
    </source>
</evidence>
<reference evidence="8 9" key="2">
    <citation type="submission" date="2024-07" db="EMBL/GenBank/DDBJ databases">
        <authorList>
            <person name="Akdeniz Z."/>
        </authorList>
    </citation>
    <scope>NUCLEOTIDE SEQUENCE [LARGE SCALE GENOMIC DNA]</scope>
</reference>
<dbReference type="InterPro" id="IPR016024">
    <property type="entry name" value="ARM-type_fold"/>
</dbReference>
<dbReference type="PROSITE" id="PS51545">
    <property type="entry name" value="PIK_HELICAL"/>
    <property type="match status" value="1"/>
</dbReference>
<dbReference type="Gene3D" id="1.25.40.70">
    <property type="entry name" value="Phosphatidylinositol 3-kinase, accessory domain (PIK)"/>
    <property type="match status" value="1"/>
</dbReference>
<sequence length="1325" mass="154007">MPKIQITIKHEQTETQIECSISNRIISLKGQIRALLKIDECHIIDEQQNAILDNDYLHLSELYEVQKPLILVILPITTDISNFVQPKLLQLPYGDYLSGFSEKQNVDETIQQQSISQQKFQCGLFRTGFTDKPILNCDLIQPYQPLFTFQSKENIIVNDQIAPLNIKSVNDNIQEFNFEIFVDQLYDQTIQQQIYNKLEKFEPQVAKYPYFPHVILPSSSNQTISIIFSIQSETKKYEQQFDMSPHFSADEIACMIFGNFPDLSQKEYCLKIFDQDIHFIGMRPLIDYDFVREYFREKKNLIMTAAPIEQRTLEIQEYYFDNERACKVYQCDPKVCEVESRLQQYQQYIVDNNFVDYCKTMLEKFKDSAINVQKQALQINASYKPVKLFNDVKETEENKLNIELQDEQMEIKIKTLTIPTQASKHVTQGRKEFEIDITDYKDKYFNQATETADYDWSRVVDQTFKAPKLKQQKVADKRILKQQTLSNNVQFGIYQKFRQHVIQISTYLVYGSRNLSKCLYTQFVAGGALCINKEMFGIEIDFNQTVQFPIKYKDVPPGTKLAFTVWYIQPEKLVEMGNNQDSMLFNDLINNRVSYVTPEQCSKKLQQQLSKLSINPKEKDKTSYYTLGYAPIGGVLHEIFNTDQVLKGGKLALKLWPDISSFWLSSLSIFSMNQQQLSPIVLNIEVNVPSIFQKQLTKTANIQLNPIQKQASQTEDQGKQTIYKMNSMMTVDQDSFKAFNKILKQYANKQSNHLSDEDCSILFQYKDNIQMCPQILPYVLHAVPFNNSQTYNDFMISLAGVYNNTLPLETCMELLDFEYSDTSVRNLAIWNLQDLHPYELKTFTLQLVQSLKFERSTGLFKFLINTAVNDTDFGFNFYWALKSEMRHTINYSELYKLMMFKIVQNMSEKDRNDLLFTEQIVQRLAHITKAIYNARQQKAEIDEKQKQQFFEMLTMQLQSHLDQLNKEIEQSEAKYFKLPFSYNLLLDRFVVKKSRTMDSKKAPLMLFVHKYGLGNEDQYVNGLVQSTYMTMFKTGDDLRQDALVVQAMSVMNNIWLSNSLQLNMKIYAVVPTGPLEGMIEIVPSSTTLAKITNTYSGAMAAFSKQPIAQWLYQQLNVSDYIKTLPKKDDAKVPDVEDKIIEIGAQQSPKEAYTMGIQYFSTSCAAFAVATYILGIGDRHNDNVMMSNKGHFFHIDFGHFMGHFKKKYGIEREKAPFFYTPDMEYVMREYDKLTGGNMYQRFVDISGKAYNLIREKGNLLIVMIKMLVATGIEELSSLENMEWLDKTLQMDLSTEEADKFFKEKINEAVGTLMTQINNFCHIVAHK</sequence>
<dbReference type="Gene3D" id="2.60.40.150">
    <property type="entry name" value="C2 domain"/>
    <property type="match status" value="1"/>
</dbReference>
<dbReference type="SUPFAM" id="SSF48371">
    <property type="entry name" value="ARM repeat"/>
    <property type="match status" value="1"/>
</dbReference>
<feature type="domain" description="PI3K/PI4K catalytic" evidence="4">
    <location>
        <begin position="990"/>
        <end position="1312"/>
    </location>
</feature>
<dbReference type="InterPro" id="IPR018936">
    <property type="entry name" value="PI3/4_kinase_CS"/>
</dbReference>
<dbReference type="InterPro" id="IPR015433">
    <property type="entry name" value="PI3/4_kinase"/>
</dbReference>
<keyword evidence="9" id="KW-1185">Reference proteome</keyword>
<dbReference type="PANTHER" id="PTHR10048:SF14">
    <property type="entry name" value="LD28067P"/>
    <property type="match status" value="1"/>
</dbReference>
<evidence type="ECO:0000256" key="3">
    <source>
        <dbReference type="PROSITE-ProRule" id="PRU00880"/>
    </source>
</evidence>
<dbReference type="Gene3D" id="3.30.1010.10">
    <property type="entry name" value="Phosphatidylinositol 3-kinase Catalytic Subunit, Chain A, domain 4"/>
    <property type="match status" value="1"/>
</dbReference>
<dbReference type="SMART" id="SM00146">
    <property type="entry name" value="PI3Kc"/>
    <property type="match status" value="1"/>
</dbReference>
<gene>
    <name evidence="8" type="ORF">HINF_LOCUS17424</name>
    <name evidence="7" type="ORF">HINF_LOCUS64088</name>
</gene>
<dbReference type="GO" id="GO:0043491">
    <property type="term" value="P:phosphatidylinositol 3-kinase/protein kinase B signal transduction"/>
    <property type="evidence" value="ECO:0007669"/>
    <property type="project" value="TreeGrafter"/>
</dbReference>
<evidence type="ECO:0000256" key="2">
    <source>
        <dbReference type="ARBA" id="ARBA00022777"/>
    </source>
</evidence>
<reference evidence="7" key="1">
    <citation type="submission" date="2023-06" db="EMBL/GenBank/DDBJ databases">
        <authorList>
            <person name="Kurt Z."/>
        </authorList>
    </citation>
    <scope>NUCLEOTIDE SEQUENCE</scope>
</reference>
<dbReference type="Pfam" id="PF00792">
    <property type="entry name" value="PI3K_C2"/>
    <property type="match status" value="1"/>
</dbReference>
<dbReference type="InterPro" id="IPR011009">
    <property type="entry name" value="Kinase-like_dom_sf"/>
</dbReference>
<dbReference type="Gene3D" id="1.10.1070.11">
    <property type="entry name" value="Phosphatidylinositol 3-/4-kinase, catalytic domain"/>
    <property type="match status" value="1"/>
</dbReference>
<dbReference type="PROSITE" id="PS00915">
    <property type="entry name" value="PI3_4_KINASE_1"/>
    <property type="match status" value="1"/>
</dbReference>
<dbReference type="InterPro" id="IPR002420">
    <property type="entry name" value="PI3K-type_C2_dom"/>
</dbReference>
<accession>A0AA86RMS7</accession>
<dbReference type="PROSITE" id="PS51547">
    <property type="entry name" value="C2_PI3K"/>
    <property type="match status" value="1"/>
</dbReference>
<dbReference type="InterPro" id="IPR042236">
    <property type="entry name" value="PI3K_accessory_sf"/>
</dbReference>
<dbReference type="SMART" id="SM00145">
    <property type="entry name" value="PI3Ka"/>
    <property type="match status" value="1"/>
</dbReference>
<dbReference type="PROSITE" id="PS00916">
    <property type="entry name" value="PI3_4_KINASE_2"/>
    <property type="match status" value="1"/>
</dbReference>
<dbReference type="InterPro" id="IPR035892">
    <property type="entry name" value="C2_domain_sf"/>
</dbReference>
<dbReference type="SUPFAM" id="SSF49562">
    <property type="entry name" value="C2 domain (Calcium/lipid-binding domain, CaLB)"/>
    <property type="match status" value="1"/>
</dbReference>
<dbReference type="EMBL" id="CAXDID020000043">
    <property type="protein sequence ID" value="CAL6001398.1"/>
    <property type="molecule type" value="Genomic_DNA"/>
</dbReference>
<keyword evidence="1" id="KW-0808">Transferase</keyword>
<dbReference type="GO" id="GO:0005942">
    <property type="term" value="C:phosphatidylinositol 3-kinase complex"/>
    <property type="evidence" value="ECO:0007669"/>
    <property type="project" value="TreeGrafter"/>
</dbReference>
<evidence type="ECO:0000256" key="1">
    <source>
        <dbReference type="ARBA" id="ARBA00022679"/>
    </source>
</evidence>
<dbReference type="GO" id="GO:0048015">
    <property type="term" value="P:phosphatidylinositol-mediated signaling"/>
    <property type="evidence" value="ECO:0007669"/>
    <property type="project" value="TreeGrafter"/>
</dbReference>
<feature type="domain" description="C2 PI3K-type" evidence="6">
    <location>
        <begin position="481"/>
        <end position="699"/>
    </location>
</feature>
<dbReference type="InterPro" id="IPR036940">
    <property type="entry name" value="PI3/4_kinase_cat_sf"/>
</dbReference>
<feature type="domain" description="PIK helical" evidence="5">
    <location>
        <begin position="728"/>
        <end position="905"/>
    </location>
</feature>
<comment type="caution">
    <text evidence="7">The sequence shown here is derived from an EMBL/GenBank/DDBJ whole genome shotgun (WGS) entry which is preliminary data.</text>
</comment>
<evidence type="ECO:0000259" key="4">
    <source>
        <dbReference type="PROSITE" id="PS50290"/>
    </source>
</evidence>
<dbReference type="Pfam" id="PF00613">
    <property type="entry name" value="PI3Ka"/>
    <property type="match status" value="1"/>
</dbReference>
<evidence type="ECO:0000313" key="8">
    <source>
        <dbReference type="EMBL" id="CAL6001398.1"/>
    </source>
</evidence>
<dbReference type="GO" id="GO:0016303">
    <property type="term" value="F:1-phosphatidylinositol-3-kinase activity"/>
    <property type="evidence" value="ECO:0007669"/>
    <property type="project" value="TreeGrafter"/>
</dbReference>
<keyword evidence="2" id="KW-0418">Kinase</keyword>
<dbReference type="GO" id="GO:0005737">
    <property type="term" value="C:cytoplasm"/>
    <property type="evidence" value="ECO:0007669"/>
    <property type="project" value="TreeGrafter"/>
</dbReference>
<evidence type="ECO:0000259" key="5">
    <source>
        <dbReference type="PROSITE" id="PS51545"/>
    </source>
</evidence>
<comment type="similarity">
    <text evidence="3">Belongs to the PI3/PI4-kinase family.</text>
</comment>
<evidence type="ECO:0000313" key="9">
    <source>
        <dbReference type="Proteomes" id="UP001642409"/>
    </source>
</evidence>
<dbReference type="EMBL" id="CATOUU010001173">
    <property type="protein sequence ID" value="CAI9976443.1"/>
    <property type="molecule type" value="Genomic_DNA"/>
</dbReference>
<dbReference type="GO" id="GO:0005886">
    <property type="term" value="C:plasma membrane"/>
    <property type="evidence" value="ECO:0007669"/>
    <property type="project" value="TreeGrafter"/>
</dbReference>
<dbReference type="GO" id="GO:0016477">
    <property type="term" value="P:cell migration"/>
    <property type="evidence" value="ECO:0007669"/>
    <property type="project" value="TreeGrafter"/>
</dbReference>
<name>A0AA86RMS7_9EUKA</name>
<protein>
    <submittedName>
        <fullName evidence="7">5-bisphosphate 3-kinase catalytic subunit alpha/beta/delta</fullName>
    </submittedName>
    <submittedName>
        <fullName evidence="8">5-bisphosphate_3-kinase catalytic subunit alpha/beta/delta</fullName>
    </submittedName>
</protein>
<dbReference type="GO" id="GO:0035005">
    <property type="term" value="F:1-phosphatidylinositol-4-phosphate 3-kinase activity"/>
    <property type="evidence" value="ECO:0007669"/>
    <property type="project" value="TreeGrafter"/>
</dbReference>
<organism evidence="7">
    <name type="scientific">Hexamita inflata</name>
    <dbReference type="NCBI Taxonomy" id="28002"/>
    <lineage>
        <taxon>Eukaryota</taxon>
        <taxon>Metamonada</taxon>
        <taxon>Diplomonadida</taxon>
        <taxon>Hexamitidae</taxon>
        <taxon>Hexamitinae</taxon>
        <taxon>Hexamita</taxon>
    </lineage>
</organism>
<evidence type="ECO:0000313" key="7">
    <source>
        <dbReference type="EMBL" id="CAI9976443.1"/>
    </source>
</evidence>
<dbReference type="PROSITE" id="PS50290">
    <property type="entry name" value="PI3_4_KINASE_3"/>
    <property type="match status" value="1"/>
</dbReference>
<dbReference type="Pfam" id="PF00454">
    <property type="entry name" value="PI3_PI4_kinase"/>
    <property type="match status" value="1"/>
</dbReference>
<dbReference type="PANTHER" id="PTHR10048">
    <property type="entry name" value="PHOSPHATIDYLINOSITOL KINASE"/>
    <property type="match status" value="1"/>
</dbReference>
<dbReference type="InterPro" id="IPR000403">
    <property type="entry name" value="PI3/4_kinase_cat_dom"/>
</dbReference>
<dbReference type="SUPFAM" id="SSF56112">
    <property type="entry name" value="Protein kinase-like (PK-like)"/>
    <property type="match status" value="1"/>
</dbReference>
<dbReference type="InterPro" id="IPR001263">
    <property type="entry name" value="PI3K_accessory_dom"/>
</dbReference>
<dbReference type="Gene3D" id="3.10.20.90">
    <property type="entry name" value="Phosphatidylinositol 3-kinase Catalytic Subunit, Chain A, domain 1"/>
    <property type="match status" value="1"/>
</dbReference>
<proteinExistence type="inferred from homology"/>